<organism evidence="3 4">
    <name type="scientific">Sphingobium fluviale</name>
    <dbReference type="NCBI Taxonomy" id="2506423"/>
    <lineage>
        <taxon>Bacteria</taxon>
        <taxon>Pseudomonadati</taxon>
        <taxon>Pseudomonadota</taxon>
        <taxon>Alphaproteobacteria</taxon>
        <taxon>Sphingomonadales</taxon>
        <taxon>Sphingomonadaceae</taxon>
        <taxon>Sphingobium</taxon>
    </lineage>
</organism>
<dbReference type="Pfam" id="PF14525">
    <property type="entry name" value="AraC_binding_2"/>
    <property type="match status" value="1"/>
</dbReference>
<reference evidence="4" key="1">
    <citation type="submission" date="2019-01" db="EMBL/GenBank/DDBJ databases">
        <title>Cytophagaceae bacterium strain CAR-16.</title>
        <authorList>
            <person name="Chen W.-M."/>
        </authorList>
    </citation>
    <scope>NUCLEOTIDE SEQUENCE [LARGE SCALE GENOMIC DNA]</scope>
    <source>
        <strain evidence="4">CHR27</strain>
    </source>
</reference>
<dbReference type="OrthoDB" id="7191628at2"/>
<proteinExistence type="predicted"/>
<dbReference type="RefSeq" id="WP_129405339.1">
    <property type="nucleotide sequence ID" value="NZ_SBKP01000035.1"/>
</dbReference>
<accession>A0A4Q1K9G3</accession>
<dbReference type="Proteomes" id="UP000290958">
    <property type="component" value="Unassembled WGS sequence"/>
</dbReference>
<feature type="domain" description="Transcription regulator HTH AraC- type ligand binding" evidence="2">
    <location>
        <begin position="20"/>
        <end position="193"/>
    </location>
</feature>
<evidence type="ECO:0000259" key="2">
    <source>
        <dbReference type="Pfam" id="PF14525"/>
    </source>
</evidence>
<evidence type="ECO:0000256" key="1">
    <source>
        <dbReference type="ARBA" id="ARBA00023125"/>
    </source>
</evidence>
<dbReference type="InterPro" id="IPR035418">
    <property type="entry name" value="AraC-bd_2"/>
</dbReference>
<keyword evidence="1" id="KW-0238">DNA-binding</keyword>
<comment type="caution">
    <text evidence="3">The sequence shown here is derived from an EMBL/GenBank/DDBJ whole genome shotgun (WGS) entry which is preliminary data.</text>
</comment>
<protein>
    <recommendedName>
        <fullName evidence="2">Transcription regulator HTH AraC- type ligand binding domain-containing protein</fullName>
    </recommendedName>
</protein>
<dbReference type="SUPFAM" id="SSF51215">
    <property type="entry name" value="Regulatory protein AraC"/>
    <property type="match status" value="1"/>
</dbReference>
<evidence type="ECO:0000313" key="3">
    <source>
        <dbReference type="EMBL" id="RXR23093.1"/>
    </source>
</evidence>
<evidence type="ECO:0000313" key="4">
    <source>
        <dbReference type="Proteomes" id="UP000290958"/>
    </source>
</evidence>
<dbReference type="AlphaFoldDB" id="A0A4Q1K9G3"/>
<dbReference type="EMBL" id="SBKP01000035">
    <property type="protein sequence ID" value="RXR23093.1"/>
    <property type="molecule type" value="Genomic_DNA"/>
</dbReference>
<name>A0A4Q1K9G3_9SPHN</name>
<keyword evidence="4" id="KW-1185">Reference proteome</keyword>
<dbReference type="GO" id="GO:0003677">
    <property type="term" value="F:DNA binding"/>
    <property type="evidence" value="ECO:0007669"/>
    <property type="project" value="UniProtKB-KW"/>
</dbReference>
<sequence length="264" mass="29117">MSEKRIWATESAPGAELEYWRAATCEAVFDIEIKPFDENVSLDATIVQQSLGPIRLSQISVGFGQVINRTSAAIRRSKFDQFELVYIMGGNAFLCQCGRETEINPGDCILVNGQEKYTLTTSAGSRNLSFHLPTGWLKQWLACPEEHAAMPISGGKAWGRALVAAMEAIDDNVNDNTSSLCADQIGGALALALTKQDDRQISQHRLRHFHRLRQTLADLAYDNTLDAKKVAQMHGDCQDFRVWAGIMGKKETHYVPTQGAVDSG</sequence>
<dbReference type="InterPro" id="IPR037923">
    <property type="entry name" value="HTH-like"/>
</dbReference>
<gene>
    <name evidence="3" type="ORF">EQG66_15150</name>
</gene>